<dbReference type="GeneID" id="94429945"/>
<gene>
    <name evidence="2" type="ORF">CSUI_006578</name>
</gene>
<feature type="non-terminal residue" evidence="2">
    <location>
        <position position="63"/>
    </location>
</feature>
<dbReference type="SUPFAM" id="SSF54160">
    <property type="entry name" value="Chromo domain-like"/>
    <property type="match status" value="1"/>
</dbReference>
<feature type="domain" description="Chromo" evidence="1">
    <location>
        <begin position="20"/>
        <end position="63"/>
    </location>
</feature>
<keyword evidence="3" id="KW-1185">Reference proteome</keyword>
<dbReference type="Gene3D" id="2.40.50.40">
    <property type="match status" value="1"/>
</dbReference>
<evidence type="ECO:0000313" key="3">
    <source>
        <dbReference type="Proteomes" id="UP000221165"/>
    </source>
</evidence>
<dbReference type="AlphaFoldDB" id="A0A2C6KR97"/>
<reference evidence="2 3" key="1">
    <citation type="journal article" date="2017" name="Int. J. Parasitol.">
        <title>The genome of the protozoan parasite Cystoisospora suis and a reverse vaccinology approach to identify vaccine candidates.</title>
        <authorList>
            <person name="Palmieri N."/>
            <person name="Shrestha A."/>
            <person name="Ruttkowski B."/>
            <person name="Beck T."/>
            <person name="Vogl C."/>
            <person name="Tomley F."/>
            <person name="Blake D.P."/>
            <person name="Joachim A."/>
        </authorList>
    </citation>
    <scope>NUCLEOTIDE SEQUENCE [LARGE SCALE GENOMIC DNA]</scope>
    <source>
        <strain evidence="2 3">Wien I</strain>
    </source>
</reference>
<dbReference type="Proteomes" id="UP000221165">
    <property type="component" value="Unassembled WGS sequence"/>
</dbReference>
<dbReference type="PROSITE" id="PS50013">
    <property type="entry name" value="CHROMO_2"/>
    <property type="match status" value="1"/>
</dbReference>
<accession>A0A2C6KR97</accession>
<protein>
    <recommendedName>
        <fullName evidence="1">Chromo domain-containing protein</fullName>
    </recommendedName>
</protein>
<organism evidence="2 3">
    <name type="scientific">Cystoisospora suis</name>
    <dbReference type="NCBI Taxonomy" id="483139"/>
    <lineage>
        <taxon>Eukaryota</taxon>
        <taxon>Sar</taxon>
        <taxon>Alveolata</taxon>
        <taxon>Apicomplexa</taxon>
        <taxon>Conoidasida</taxon>
        <taxon>Coccidia</taxon>
        <taxon>Eucoccidiorida</taxon>
        <taxon>Eimeriorina</taxon>
        <taxon>Sarcocystidae</taxon>
        <taxon>Cystoisospora</taxon>
    </lineage>
</organism>
<dbReference type="RefSeq" id="XP_067921287.1">
    <property type="nucleotide sequence ID" value="XM_068066734.1"/>
</dbReference>
<comment type="caution">
    <text evidence="2">The sequence shown here is derived from an EMBL/GenBank/DDBJ whole genome shotgun (WGS) entry which is preliminary data.</text>
</comment>
<name>A0A2C6KR97_9APIC</name>
<dbReference type="InterPro" id="IPR000953">
    <property type="entry name" value="Chromo/chromo_shadow_dom"/>
</dbReference>
<evidence type="ECO:0000313" key="2">
    <source>
        <dbReference type="EMBL" id="PHJ19589.1"/>
    </source>
</evidence>
<proteinExistence type="predicted"/>
<dbReference type="CDD" id="cd00024">
    <property type="entry name" value="CD_CSD"/>
    <property type="match status" value="1"/>
</dbReference>
<evidence type="ECO:0000259" key="1">
    <source>
        <dbReference type="PROSITE" id="PS50013"/>
    </source>
</evidence>
<dbReference type="VEuPathDB" id="ToxoDB:CSUI_006578"/>
<feature type="non-terminal residue" evidence="2">
    <location>
        <position position="1"/>
    </location>
</feature>
<dbReference type="InterPro" id="IPR016197">
    <property type="entry name" value="Chromo-like_dom_sf"/>
</dbReference>
<sequence>SISRTTRQSNRMDKASTHPYAVEAILSSRLRQKRSGAEQREFLVKWADRELGQTWESRSSLAD</sequence>
<dbReference type="EMBL" id="MIGC01003350">
    <property type="protein sequence ID" value="PHJ19589.1"/>
    <property type="molecule type" value="Genomic_DNA"/>
</dbReference>